<keyword evidence="3" id="KW-1185">Reference proteome</keyword>
<evidence type="ECO:0000313" key="2">
    <source>
        <dbReference type="EMBL" id="RJT29653.1"/>
    </source>
</evidence>
<name>A0A3A5KAX1_9HYPH</name>
<accession>A0A3A5KAX1</accession>
<dbReference type="GO" id="GO:0016853">
    <property type="term" value="F:isomerase activity"/>
    <property type="evidence" value="ECO:0007669"/>
    <property type="project" value="TreeGrafter"/>
</dbReference>
<dbReference type="PIRSF" id="PIRSF016184">
    <property type="entry name" value="PhzC_PhzF"/>
    <property type="match status" value="1"/>
</dbReference>
<dbReference type="EMBL" id="QZWZ01000041">
    <property type="protein sequence ID" value="RJT29653.1"/>
    <property type="molecule type" value="Genomic_DNA"/>
</dbReference>
<dbReference type="OrthoDB" id="9788221at2"/>
<evidence type="ECO:0000313" key="3">
    <source>
        <dbReference type="Proteomes" id="UP000272706"/>
    </source>
</evidence>
<protein>
    <submittedName>
        <fullName evidence="2">PhzF family phenazine biosynthesis protein</fullName>
    </submittedName>
</protein>
<proteinExistence type="predicted"/>
<evidence type="ECO:0000256" key="1">
    <source>
        <dbReference type="PIRSR" id="PIRSR016184-1"/>
    </source>
</evidence>
<dbReference type="Pfam" id="PF02567">
    <property type="entry name" value="PhzC-PhzF"/>
    <property type="match status" value="1"/>
</dbReference>
<dbReference type="Proteomes" id="UP000272706">
    <property type="component" value="Unassembled WGS sequence"/>
</dbReference>
<dbReference type="NCBIfam" id="TIGR00654">
    <property type="entry name" value="PhzF_family"/>
    <property type="match status" value="1"/>
</dbReference>
<dbReference type="RefSeq" id="WP_120018159.1">
    <property type="nucleotide sequence ID" value="NZ_QZWZ01000041.1"/>
</dbReference>
<comment type="caution">
    <text evidence="2">The sequence shown here is derived from an EMBL/GenBank/DDBJ whole genome shotgun (WGS) entry which is preliminary data.</text>
</comment>
<feature type="active site" evidence="1">
    <location>
        <position position="53"/>
    </location>
</feature>
<dbReference type="SUPFAM" id="SSF54506">
    <property type="entry name" value="Diaminopimelate epimerase-like"/>
    <property type="match status" value="1"/>
</dbReference>
<dbReference type="AlphaFoldDB" id="A0A3A5KAX1"/>
<dbReference type="PANTHER" id="PTHR13774">
    <property type="entry name" value="PHENAZINE BIOSYNTHESIS PROTEIN"/>
    <property type="match status" value="1"/>
</dbReference>
<gene>
    <name evidence="2" type="ORF">D3227_31805</name>
</gene>
<dbReference type="Gene3D" id="3.10.310.10">
    <property type="entry name" value="Diaminopimelate Epimerase, Chain A, domain 1"/>
    <property type="match status" value="2"/>
</dbReference>
<sequence length="295" mass="31016">MSPQSSTAVLTAGLIDVFADTSLSGNPLAVVEDADGLSETQMRRIAGEFNQAETTFIMRSDRADLKLRSFTAAGAEVGGAGHNALGAWLWLAEEGKLGPIEAPRVFQQEIGGEVLPIELRPVDGRIFGHMKQSALKLGPALADVRPLAAALGLAPEDIRAEPAPRVADTGVAHLLVHLRDAAAVDRAEPATKGLLKVLSAVFAEGCYVYAFDRSAPHRAYARFFNPTVGLWEDAATGTAAGPLGAYLESEGLISGAIEVEQGTKMGRRSVLRVSLAPEPEVSGAGIIVMRGRLSL</sequence>
<organism evidence="2 3">
    <name type="scientific">Mesorhizobium waimense</name>
    <dbReference type="NCBI Taxonomy" id="1300307"/>
    <lineage>
        <taxon>Bacteria</taxon>
        <taxon>Pseudomonadati</taxon>
        <taxon>Pseudomonadota</taxon>
        <taxon>Alphaproteobacteria</taxon>
        <taxon>Hyphomicrobiales</taxon>
        <taxon>Phyllobacteriaceae</taxon>
        <taxon>Mesorhizobium</taxon>
    </lineage>
</organism>
<dbReference type="InterPro" id="IPR003719">
    <property type="entry name" value="Phenazine_PhzF-like"/>
</dbReference>
<reference evidence="2 3" key="1">
    <citation type="submission" date="2018-09" db="EMBL/GenBank/DDBJ databases">
        <title>Mesorhizobium carmichaelinearum sp. nov. isolated from Carmichaelinea spp. root nodules in New Zealand.</title>
        <authorList>
            <person name="De Meyer S.E."/>
        </authorList>
    </citation>
    <scope>NUCLEOTIDE SEQUENCE [LARGE SCALE GENOMIC DNA]</scope>
    <source>
        <strain evidence="2 3">ICMP19557</strain>
    </source>
</reference>
<dbReference type="GO" id="GO:0005737">
    <property type="term" value="C:cytoplasm"/>
    <property type="evidence" value="ECO:0007669"/>
    <property type="project" value="TreeGrafter"/>
</dbReference>